<sequence length="542" mass="60902">MQDNILYYGDNLDILKRYVEDESVDLVYLDPPFKSSQNYNILFQEQNGSRAASQIRAFEDTWTWDQEDEAMFAELVTAGGRVADVMQAFQAFLGPCDMMAYLVMMCPRLVELGRVMKPTASIYLHCDPAASHYLKMLMDAVFGPGNFRNEIIWQRVHTVKGNVGQGCKFFGPNTDTLLFYSKTDDHKFHQPFKEYSEDYIKKFYRFTEPDGRRYRLISMIGPGGAAKGNPRYEFLGVTRYWRYSRERMQELCDDGLIVQTKPGTVPQRKQYLDAGRGVAVQSLWDDIQALSASSAERLGYPTQKPEALLERIIQASSNEGDLVLDPFCGCGTTVAVAQQLKRRWIGIDITHLAITLMKQRLKDTFGELTQFEVVGEPVSVPDAEALAASDPYQFQWWALGLVGARPTEGKKGPDEGIDGKIVFQGDKPRTFETVIISVKAGSTGVAHVRDLRGVLDREKAAIGVLITMQHHTAPMKKEAVTAGFFESEMWGKKYPKIQLLTVADLLAGKQIEMPPIRQVGSTFKKAPKAKTKGKGQQEDLPL</sequence>
<evidence type="ECO:0000256" key="3">
    <source>
        <dbReference type="ARBA" id="ARBA00022679"/>
    </source>
</evidence>
<dbReference type="Pfam" id="PF01555">
    <property type="entry name" value="N6_N4_Mtase"/>
    <property type="match status" value="1"/>
</dbReference>
<dbReference type="InterPro" id="IPR002941">
    <property type="entry name" value="DNA_methylase_N4/N6"/>
</dbReference>
<protein>
    <submittedName>
        <fullName evidence="7">DNA methyltransferase</fullName>
    </submittedName>
</protein>
<dbReference type="GO" id="GO:0008168">
    <property type="term" value="F:methyltransferase activity"/>
    <property type="evidence" value="ECO:0007669"/>
    <property type="project" value="UniProtKB-KW"/>
</dbReference>
<dbReference type="PANTHER" id="PTHR13370">
    <property type="entry name" value="RNA METHYLASE-RELATED"/>
    <property type="match status" value="1"/>
</dbReference>
<dbReference type="PRINTS" id="PR00508">
    <property type="entry name" value="S21N4MTFRASE"/>
</dbReference>
<dbReference type="InterPro" id="IPR002052">
    <property type="entry name" value="DNA_methylase_N6_adenine_CS"/>
</dbReference>
<dbReference type="InterPro" id="IPR029063">
    <property type="entry name" value="SAM-dependent_MTases_sf"/>
</dbReference>
<feature type="region of interest" description="Disordered" evidence="4">
    <location>
        <begin position="522"/>
        <end position="542"/>
    </location>
</feature>
<comment type="similarity">
    <text evidence="1">Belongs to the N(4)/N(6)-methyltransferase family.</text>
</comment>
<dbReference type="PROSITE" id="PS00092">
    <property type="entry name" value="N6_MTASE"/>
    <property type="match status" value="1"/>
</dbReference>
<comment type="caution">
    <text evidence="7">The sequence shown here is derived from an EMBL/GenBank/DDBJ whole genome shotgun (WGS) entry which is preliminary data.</text>
</comment>
<evidence type="ECO:0000259" key="6">
    <source>
        <dbReference type="Pfam" id="PF22722"/>
    </source>
</evidence>
<evidence type="ECO:0000313" key="7">
    <source>
        <dbReference type="EMBL" id="MFC1799449.1"/>
    </source>
</evidence>
<evidence type="ECO:0000256" key="1">
    <source>
        <dbReference type="ARBA" id="ARBA00006594"/>
    </source>
</evidence>
<proteinExistence type="inferred from homology"/>
<dbReference type="GO" id="GO:0032259">
    <property type="term" value="P:methylation"/>
    <property type="evidence" value="ECO:0007669"/>
    <property type="project" value="UniProtKB-KW"/>
</dbReference>
<dbReference type="SUPFAM" id="SSF53335">
    <property type="entry name" value="S-adenosyl-L-methionine-dependent methyltransferases"/>
    <property type="match status" value="1"/>
</dbReference>
<keyword evidence="8" id="KW-1185">Reference proteome</keyword>
<feature type="domain" description="DNA methylase N-4/N-6" evidence="5">
    <location>
        <begin position="24"/>
        <end position="355"/>
    </location>
</feature>
<evidence type="ECO:0000256" key="2">
    <source>
        <dbReference type="ARBA" id="ARBA00022603"/>
    </source>
</evidence>
<dbReference type="Pfam" id="PF22722">
    <property type="entry name" value="NA-iREase1"/>
    <property type="match status" value="1"/>
</dbReference>
<dbReference type="InterPro" id="IPR054557">
    <property type="entry name" value="NA-iREase1_dom"/>
</dbReference>
<dbReference type="InterPro" id="IPR001091">
    <property type="entry name" value="RM_Methyltransferase"/>
</dbReference>
<reference evidence="7 8" key="1">
    <citation type="submission" date="2024-09" db="EMBL/GenBank/DDBJ databases">
        <authorList>
            <person name="D'Angelo T."/>
        </authorList>
    </citation>
    <scope>NUCLEOTIDE SEQUENCE [LARGE SCALE GENOMIC DNA]</scope>
    <source>
        <strain evidence="7">SAG AM-311-F02</strain>
    </source>
</reference>
<dbReference type="EMBL" id="JBHPEI010000007">
    <property type="protein sequence ID" value="MFC1799449.1"/>
    <property type="molecule type" value="Genomic_DNA"/>
</dbReference>
<keyword evidence="2 7" id="KW-0489">Methyltransferase</keyword>
<name>A0ABV6YMZ5_UNCEI</name>
<gene>
    <name evidence="7" type="ORF">ACFL2Z_00850</name>
</gene>
<organism evidence="7 8">
    <name type="scientific">Eiseniibacteriota bacterium</name>
    <dbReference type="NCBI Taxonomy" id="2212470"/>
    <lineage>
        <taxon>Bacteria</taxon>
        <taxon>Candidatus Eiseniibacteriota</taxon>
    </lineage>
</organism>
<accession>A0ABV6YMZ5</accession>
<dbReference type="Proteomes" id="UP001594288">
    <property type="component" value="Unassembled WGS sequence"/>
</dbReference>
<evidence type="ECO:0000313" key="8">
    <source>
        <dbReference type="Proteomes" id="UP001594288"/>
    </source>
</evidence>
<keyword evidence="3" id="KW-0808">Transferase</keyword>
<evidence type="ECO:0000259" key="5">
    <source>
        <dbReference type="Pfam" id="PF01555"/>
    </source>
</evidence>
<dbReference type="PANTHER" id="PTHR13370:SF3">
    <property type="entry name" value="TRNA (GUANINE(10)-N2)-METHYLTRANSFERASE HOMOLOG"/>
    <property type="match status" value="1"/>
</dbReference>
<evidence type="ECO:0000256" key="4">
    <source>
        <dbReference type="SAM" id="MobiDB-lite"/>
    </source>
</evidence>
<feature type="domain" description="NACHT-associated inactive Restriction Endonuclease 1 sensor" evidence="6">
    <location>
        <begin position="403"/>
        <end position="506"/>
    </location>
</feature>
<dbReference type="Gene3D" id="3.40.50.150">
    <property type="entry name" value="Vaccinia Virus protein VP39"/>
    <property type="match status" value="1"/>
</dbReference>